<dbReference type="EMBL" id="JARIHO010000012">
    <property type="protein sequence ID" value="KAJ7352127.1"/>
    <property type="molecule type" value="Genomic_DNA"/>
</dbReference>
<organism evidence="1 2">
    <name type="scientific">Mycena albidolilacea</name>
    <dbReference type="NCBI Taxonomy" id="1033008"/>
    <lineage>
        <taxon>Eukaryota</taxon>
        <taxon>Fungi</taxon>
        <taxon>Dikarya</taxon>
        <taxon>Basidiomycota</taxon>
        <taxon>Agaricomycotina</taxon>
        <taxon>Agaricomycetes</taxon>
        <taxon>Agaricomycetidae</taxon>
        <taxon>Agaricales</taxon>
        <taxon>Marasmiineae</taxon>
        <taxon>Mycenaceae</taxon>
        <taxon>Mycena</taxon>
    </lineage>
</organism>
<sequence length="94" mass="10339">MIFLVRRVAQIGFVVRSGVVLCRVPLVLQPASSYLVSFSARRFLVSAHFAPVCRGGRHPSSAYRVVAGHDNVDWELRSLLDVGGQAHEQVAPVR</sequence>
<proteinExistence type="predicted"/>
<name>A0AAD7A8J1_9AGAR</name>
<gene>
    <name evidence="1" type="ORF">DFH08DRAFT_857998</name>
</gene>
<evidence type="ECO:0000313" key="1">
    <source>
        <dbReference type="EMBL" id="KAJ7352127.1"/>
    </source>
</evidence>
<reference evidence="1" key="1">
    <citation type="submission" date="2023-03" db="EMBL/GenBank/DDBJ databases">
        <title>Massive genome expansion in bonnet fungi (Mycena s.s.) driven by repeated elements and novel gene families across ecological guilds.</title>
        <authorList>
            <consortium name="Lawrence Berkeley National Laboratory"/>
            <person name="Harder C.B."/>
            <person name="Miyauchi S."/>
            <person name="Viragh M."/>
            <person name="Kuo A."/>
            <person name="Thoen E."/>
            <person name="Andreopoulos B."/>
            <person name="Lu D."/>
            <person name="Skrede I."/>
            <person name="Drula E."/>
            <person name="Henrissat B."/>
            <person name="Morin E."/>
            <person name="Kohler A."/>
            <person name="Barry K."/>
            <person name="LaButti K."/>
            <person name="Morin E."/>
            <person name="Salamov A."/>
            <person name="Lipzen A."/>
            <person name="Mereny Z."/>
            <person name="Hegedus B."/>
            <person name="Baldrian P."/>
            <person name="Stursova M."/>
            <person name="Weitz H."/>
            <person name="Taylor A."/>
            <person name="Grigoriev I.V."/>
            <person name="Nagy L.G."/>
            <person name="Martin F."/>
            <person name="Kauserud H."/>
        </authorList>
    </citation>
    <scope>NUCLEOTIDE SEQUENCE</scope>
    <source>
        <strain evidence="1">CBHHK002</strain>
    </source>
</reference>
<dbReference type="Proteomes" id="UP001218218">
    <property type="component" value="Unassembled WGS sequence"/>
</dbReference>
<protein>
    <submittedName>
        <fullName evidence="1">Uncharacterized protein</fullName>
    </submittedName>
</protein>
<accession>A0AAD7A8J1</accession>
<keyword evidence="2" id="KW-1185">Reference proteome</keyword>
<dbReference type="AlphaFoldDB" id="A0AAD7A8J1"/>
<comment type="caution">
    <text evidence="1">The sequence shown here is derived from an EMBL/GenBank/DDBJ whole genome shotgun (WGS) entry which is preliminary data.</text>
</comment>
<evidence type="ECO:0000313" key="2">
    <source>
        <dbReference type="Proteomes" id="UP001218218"/>
    </source>
</evidence>